<dbReference type="Proteomes" id="UP000595610">
    <property type="component" value="Chromosome 1"/>
</dbReference>
<dbReference type="KEGG" id="pgis:I6I06_02320"/>
<dbReference type="Pfam" id="PF09686">
    <property type="entry name" value="Plasmid_RAQPRD"/>
    <property type="match status" value="1"/>
</dbReference>
<keyword evidence="3" id="KW-1185">Reference proteome</keyword>
<dbReference type="NCBIfam" id="TIGR01690">
    <property type="entry name" value="ICE_RAQPRD"/>
    <property type="match status" value="1"/>
</dbReference>
<evidence type="ECO:0000256" key="1">
    <source>
        <dbReference type="SAM" id="SignalP"/>
    </source>
</evidence>
<dbReference type="InterPro" id="IPR019110">
    <property type="entry name" value="Uncharacterised_RAQPRD"/>
</dbReference>
<sequence>MRRSSIAHLALQGLLLLTPFACPHLVAAADGASEHAQLALLVRQLDLADRLADQAAAVASESNARYHFDYARLRNDMRRVRTGIHDYLTPARAQPRDPVDLVCTYRDERSGDGNTQ</sequence>
<dbReference type="AlphaFoldDB" id="A0A7T4N565"/>
<organism evidence="2 3">
    <name type="scientific">Paraburkholderia ginsengisoli</name>
    <dbReference type="NCBI Taxonomy" id="311231"/>
    <lineage>
        <taxon>Bacteria</taxon>
        <taxon>Pseudomonadati</taxon>
        <taxon>Pseudomonadota</taxon>
        <taxon>Betaproteobacteria</taxon>
        <taxon>Burkholderiales</taxon>
        <taxon>Burkholderiaceae</taxon>
        <taxon>Paraburkholderia</taxon>
    </lineage>
</organism>
<feature type="signal peptide" evidence="1">
    <location>
        <begin position="1"/>
        <end position="28"/>
    </location>
</feature>
<keyword evidence="1" id="KW-0732">Signal</keyword>
<gene>
    <name evidence="2" type="ORF">I6I06_02320</name>
</gene>
<evidence type="ECO:0000313" key="3">
    <source>
        <dbReference type="Proteomes" id="UP000595610"/>
    </source>
</evidence>
<name>A0A7T4N565_9BURK</name>
<dbReference type="EMBL" id="CP066075">
    <property type="protein sequence ID" value="QQC65459.1"/>
    <property type="molecule type" value="Genomic_DNA"/>
</dbReference>
<protein>
    <submittedName>
        <fullName evidence="2">Raqprd family integrative conjugative element protein</fullName>
    </submittedName>
</protein>
<accession>A0A7T4N565</accession>
<reference evidence="2 3" key="1">
    <citation type="submission" date="2020-12" db="EMBL/GenBank/DDBJ databases">
        <title>FDA dAtabase for Regulatory Grade micrObial Sequences (FDA-ARGOS): Supporting development and validation of Infectious Disease Dx tests.</title>
        <authorList>
            <person name="Nelson B."/>
            <person name="Plummer A."/>
            <person name="Tallon L."/>
            <person name="Sadzewicz L."/>
            <person name="Zhao X."/>
            <person name="Boylan J."/>
            <person name="Ott S."/>
            <person name="Bowen H."/>
            <person name="Vavikolanu K."/>
            <person name="Mehta A."/>
            <person name="Aluvathingal J."/>
            <person name="Nadendla S."/>
            <person name="Myers T."/>
            <person name="Yan Y."/>
            <person name="Sichtig H."/>
        </authorList>
    </citation>
    <scope>NUCLEOTIDE SEQUENCE [LARGE SCALE GENOMIC DNA]</scope>
    <source>
        <strain evidence="2 3">FDAARGOS_1049</strain>
    </source>
</reference>
<evidence type="ECO:0000313" key="2">
    <source>
        <dbReference type="EMBL" id="QQC65459.1"/>
    </source>
</evidence>
<proteinExistence type="predicted"/>
<feature type="chain" id="PRO_5032507321" evidence="1">
    <location>
        <begin position="29"/>
        <end position="116"/>
    </location>
</feature>